<dbReference type="RefSeq" id="WP_007290294.1">
    <property type="nucleotide sequence ID" value="NZ_AAWL01000024.1"/>
</dbReference>
<dbReference type="EMBL" id="AAWL01000024">
    <property type="protein sequence ID" value="EAX46689.1"/>
    <property type="molecule type" value="Genomic_DNA"/>
</dbReference>
<organism evidence="2 3">
    <name type="scientific">Thermosinus carboxydivorans Nor1</name>
    <dbReference type="NCBI Taxonomy" id="401526"/>
    <lineage>
        <taxon>Bacteria</taxon>
        <taxon>Bacillati</taxon>
        <taxon>Bacillota</taxon>
        <taxon>Negativicutes</taxon>
        <taxon>Selenomonadales</taxon>
        <taxon>Sporomusaceae</taxon>
        <taxon>Thermosinus</taxon>
    </lineage>
</organism>
<reference evidence="2 3" key="1">
    <citation type="submission" date="2007-01" db="EMBL/GenBank/DDBJ databases">
        <title>Annotation of the draft genome assembly of Thermosinus carboxydivorans Nor1.</title>
        <authorList>
            <consortium name="US DOE Joint Genome Institute (JGI-ORNL)"/>
            <person name="Larimer F."/>
            <person name="Land M."/>
            <person name="Hauser L."/>
        </authorList>
    </citation>
    <scope>NUCLEOTIDE SEQUENCE [LARGE SCALE GENOMIC DNA]</scope>
    <source>
        <strain evidence="2 3">Nor1</strain>
    </source>
</reference>
<reference evidence="2 3" key="2">
    <citation type="submission" date="2007-01" db="EMBL/GenBank/DDBJ databases">
        <title>Sequencing of the draft genome and assembly of Thermosinus carboxydivorans Nor1.</title>
        <authorList>
            <consortium name="US DOE Joint Genome Institute (JGI-PGF)"/>
            <person name="Copeland A."/>
            <person name="Lucas S."/>
            <person name="Lapidus A."/>
            <person name="Barry K."/>
            <person name="Glavina del Rio T."/>
            <person name="Dalin E."/>
            <person name="Tice H."/>
            <person name="Bruce D."/>
            <person name="Pitluck S."/>
            <person name="Richardson P."/>
        </authorList>
    </citation>
    <scope>NUCLEOTIDE SEQUENCE [LARGE SCALE GENOMIC DNA]</scope>
    <source>
        <strain evidence="2 3">Nor1</strain>
    </source>
</reference>
<dbReference type="Proteomes" id="UP000005139">
    <property type="component" value="Unassembled WGS sequence"/>
</dbReference>
<name>A1HTE0_9FIRM</name>
<comment type="caution">
    <text evidence="2">The sequence shown here is derived from an EMBL/GenBank/DDBJ whole genome shotgun (WGS) entry which is preliminary data.</text>
</comment>
<dbReference type="OrthoDB" id="2081047at2"/>
<protein>
    <recommendedName>
        <fullName evidence="4">LysM domain-containing protein</fullName>
    </recommendedName>
</protein>
<sequence>MNKPQKWLLAASVATVFAANGLVLAAIPAERQDAAGGAQYAFVNKEGFEHQREMGHFWRNNTALLELLNIDAATLKSELKAGKSLATIAGEHGVSEQTLKNFLVNQISQRLDEAVKAGRLDADKAAKMKAGLEPRVTTMIHREGLLHNGHGPMHRLGMFQNPELLALLKIDAETLRAELKAGKTLAAIAEEHGVTAQELKDFLVSEMSKKIDEGVNAGRISAEKAEKIKANLPSRVADLINGQYPKHGHKFGGDK</sequence>
<evidence type="ECO:0000313" key="3">
    <source>
        <dbReference type="Proteomes" id="UP000005139"/>
    </source>
</evidence>
<proteinExistence type="predicted"/>
<dbReference type="AlphaFoldDB" id="A1HTE0"/>
<evidence type="ECO:0008006" key="4">
    <source>
        <dbReference type="Google" id="ProtNLM"/>
    </source>
</evidence>
<accession>A1HTE0</accession>
<feature type="chain" id="PRO_5002634798" description="LysM domain-containing protein" evidence="1">
    <location>
        <begin position="26"/>
        <end position="255"/>
    </location>
</feature>
<feature type="signal peptide" evidence="1">
    <location>
        <begin position="1"/>
        <end position="25"/>
    </location>
</feature>
<keyword evidence="1" id="KW-0732">Signal</keyword>
<evidence type="ECO:0000256" key="1">
    <source>
        <dbReference type="SAM" id="SignalP"/>
    </source>
</evidence>
<dbReference type="eggNOG" id="ENOG5032RAZ">
    <property type="taxonomic scope" value="Bacteria"/>
</dbReference>
<evidence type="ECO:0000313" key="2">
    <source>
        <dbReference type="EMBL" id="EAX46689.1"/>
    </source>
</evidence>
<gene>
    <name evidence="2" type="ORF">TcarDRAFT_0456</name>
</gene>
<keyword evidence="3" id="KW-1185">Reference proteome</keyword>